<gene>
    <name evidence="1" type="ORF">PHLCEN_2v12982</name>
</gene>
<proteinExistence type="predicted"/>
<reference evidence="1 2" key="1">
    <citation type="submission" date="2018-02" db="EMBL/GenBank/DDBJ databases">
        <title>Genome sequence of the basidiomycete white-rot fungus Phlebia centrifuga.</title>
        <authorList>
            <person name="Granchi Z."/>
            <person name="Peng M."/>
            <person name="de Vries R.P."/>
            <person name="Hilden K."/>
            <person name="Makela M.R."/>
            <person name="Grigoriev I."/>
            <person name="Riley R."/>
        </authorList>
    </citation>
    <scope>NUCLEOTIDE SEQUENCE [LARGE SCALE GENOMIC DNA]</scope>
    <source>
        <strain evidence="1 2">FBCC195</strain>
    </source>
</reference>
<name>A0A2R6NFL2_9APHY</name>
<dbReference type="EMBL" id="MLYV02001294">
    <property type="protein sequence ID" value="PSR71136.1"/>
    <property type="molecule type" value="Genomic_DNA"/>
</dbReference>
<organism evidence="1 2">
    <name type="scientific">Hermanssonia centrifuga</name>
    <dbReference type="NCBI Taxonomy" id="98765"/>
    <lineage>
        <taxon>Eukaryota</taxon>
        <taxon>Fungi</taxon>
        <taxon>Dikarya</taxon>
        <taxon>Basidiomycota</taxon>
        <taxon>Agaricomycotina</taxon>
        <taxon>Agaricomycetes</taxon>
        <taxon>Polyporales</taxon>
        <taxon>Meruliaceae</taxon>
        <taxon>Hermanssonia</taxon>
    </lineage>
</organism>
<sequence length="147" mass="16706">MPFLQQIPSPEYQAPNQPFERTPTTYFRYDGAPAVGISLHDAFCNNLIGLEKANEPVFGESGAKISYRIMWSHYAPFSKQKYATRTRNGACLPITRAKAARQIAQVVKEFIDKVIPTIIAGYVVTYYRTEGFSRRQRQYMACGARLD</sequence>
<comment type="caution">
    <text evidence="1">The sequence shown here is derived from an EMBL/GenBank/DDBJ whole genome shotgun (WGS) entry which is preliminary data.</text>
</comment>
<dbReference type="OrthoDB" id="2789160at2759"/>
<keyword evidence="2" id="KW-1185">Reference proteome</keyword>
<evidence type="ECO:0000313" key="2">
    <source>
        <dbReference type="Proteomes" id="UP000186601"/>
    </source>
</evidence>
<accession>A0A2R6NFL2</accession>
<dbReference type="AlphaFoldDB" id="A0A2R6NFL2"/>
<dbReference type="Proteomes" id="UP000186601">
    <property type="component" value="Unassembled WGS sequence"/>
</dbReference>
<protein>
    <submittedName>
        <fullName evidence="1">Uncharacterized protein</fullName>
    </submittedName>
</protein>
<evidence type="ECO:0000313" key="1">
    <source>
        <dbReference type="EMBL" id="PSR71136.1"/>
    </source>
</evidence>